<dbReference type="EMBL" id="LXJZ01000220">
    <property type="protein sequence ID" value="OAJ53212.1"/>
    <property type="molecule type" value="Genomic_DNA"/>
</dbReference>
<evidence type="ECO:0000313" key="1">
    <source>
        <dbReference type="EMBL" id="OAJ53212.1"/>
    </source>
</evidence>
<keyword evidence="2" id="KW-1185">Reference proteome</keyword>
<evidence type="ECO:0000313" key="2">
    <source>
        <dbReference type="Proteomes" id="UP000077961"/>
    </source>
</evidence>
<proteinExistence type="predicted"/>
<reference evidence="1 2" key="1">
    <citation type="submission" date="2016-04" db="EMBL/GenBank/DDBJ databases">
        <title>Reclassification of Paraburkholderia panaciterrae (Farh et al. 2015) Dobritsa &amp; Samadpour 2016 as a later homotypic synonym of Paraburkholderia ginsengiterrae (Farh et al. 2015) Dobritsa &amp; Samadpour 2016.</title>
        <authorList>
            <person name="Dobritsa A.P."/>
            <person name="Kutumbaka K."/>
            <person name="Samadpour M."/>
        </authorList>
    </citation>
    <scope>NUCLEOTIDE SEQUENCE [LARGE SCALE GENOMIC DNA]</scope>
    <source>
        <strain evidence="1 2">DCY85-1</strain>
    </source>
</reference>
<name>A0ABX2ULK9_9BURK</name>
<organism evidence="1 2">
    <name type="scientific">Paraburkholderia ginsengiterrae</name>
    <dbReference type="NCBI Taxonomy" id="1462993"/>
    <lineage>
        <taxon>Bacteria</taxon>
        <taxon>Pseudomonadati</taxon>
        <taxon>Pseudomonadota</taxon>
        <taxon>Betaproteobacteria</taxon>
        <taxon>Burkholderiales</taxon>
        <taxon>Burkholderiaceae</taxon>
        <taxon>Paraburkholderia</taxon>
    </lineage>
</organism>
<dbReference type="Proteomes" id="UP000077961">
    <property type="component" value="Unassembled WGS sequence"/>
</dbReference>
<accession>A0ABX2ULK9</accession>
<protein>
    <submittedName>
        <fullName evidence="1">Uncharacterized protein</fullName>
    </submittedName>
</protein>
<comment type="caution">
    <text evidence="1">The sequence shown here is derived from an EMBL/GenBank/DDBJ whole genome shotgun (WGS) entry which is preliminary data.</text>
</comment>
<sequence>MVGRMAECEIQIRADDIHQQGVQREYHLYDCADSLLYPTAHAFRPCLIEAESHGRKLGPD</sequence>
<gene>
    <name evidence="1" type="ORF">A6V36_12780</name>
</gene>